<dbReference type="RefSeq" id="WP_016360463.1">
    <property type="nucleotide sequence ID" value="NZ_KE150238.1"/>
</dbReference>
<dbReference type="HOGENOM" id="CLU_017584_5_2_7"/>
<dbReference type="SUPFAM" id="SSF48008">
    <property type="entry name" value="GntR ligand-binding domain-like"/>
    <property type="match status" value="1"/>
</dbReference>
<sequence length="217" mass="24718">MHTFKRQTYSGQVVEFIKRCILDGELAPGEQVKEVILSERLGISRAPIREALQILTQDGLITSEPQKGKYIRKMTRQEIENEYEIGGILEGAGVAAALPLMNHVDLARLSGMIEHMARLAPRVGGLYEFTEVDDAFHSALLAHCANRRLVEMARSACTNISKFLFYNHWNVLFTPQEFVDRHRDIFEAVQTRNPATVEESLREHYRESGRRMAQFGS</sequence>
<dbReference type="SMART" id="SM00895">
    <property type="entry name" value="FCD"/>
    <property type="match status" value="1"/>
</dbReference>
<gene>
    <name evidence="5" type="ORF">HMPREF0179_03132</name>
</gene>
<dbReference type="Gene3D" id="1.20.120.530">
    <property type="entry name" value="GntR ligand-binding domain-like"/>
    <property type="match status" value="1"/>
</dbReference>
<dbReference type="InterPro" id="IPR036388">
    <property type="entry name" value="WH-like_DNA-bd_sf"/>
</dbReference>
<evidence type="ECO:0000256" key="3">
    <source>
        <dbReference type="ARBA" id="ARBA00023163"/>
    </source>
</evidence>
<dbReference type="GO" id="GO:0003677">
    <property type="term" value="F:DNA binding"/>
    <property type="evidence" value="ECO:0007669"/>
    <property type="project" value="UniProtKB-KW"/>
</dbReference>
<evidence type="ECO:0000256" key="1">
    <source>
        <dbReference type="ARBA" id="ARBA00023015"/>
    </source>
</evidence>
<dbReference type="PANTHER" id="PTHR43537">
    <property type="entry name" value="TRANSCRIPTIONAL REGULATOR, GNTR FAMILY"/>
    <property type="match status" value="1"/>
</dbReference>
<evidence type="ECO:0000313" key="6">
    <source>
        <dbReference type="Proteomes" id="UP000006034"/>
    </source>
</evidence>
<dbReference type="OrthoDB" id="9810548at2"/>
<reference evidence="5 6" key="2">
    <citation type="submission" date="2013-04" db="EMBL/GenBank/DDBJ databases">
        <title>The Genome Sequence of Bilophila wadsworthia 3_1_6.</title>
        <authorList>
            <consortium name="The Broad Institute Genomics Platform"/>
            <person name="Earl A."/>
            <person name="Ward D."/>
            <person name="Feldgarden M."/>
            <person name="Gevers D."/>
            <person name="Sibley C."/>
            <person name="Strauss J."/>
            <person name="Allen-Vercoe E."/>
            <person name="Walker B."/>
            <person name="Young S."/>
            <person name="Zeng Q."/>
            <person name="Gargeya S."/>
            <person name="Fitzgerald M."/>
            <person name="Haas B."/>
            <person name="Abouelleil A."/>
            <person name="Allen A.W."/>
            <person name="Alvarado L."/>
            <person name="Arachchi H.M."/>
            <person name="Berlin A.M."/>
            <person name="Chapman S.B."/>
            <person name="Gainer-Dewar J."/>
            <person name="Goldberg J."/>
            <person name="Griggs A."/>
            <person name="Gujja S."/>
            <person name="Hansen M."/>
            <person name="Howarth C."/>
            <person name="Imamovic A."/>
            <person name="Ireland A."/>
            <person name="Larimer J."/>
            <person name="McCowan C."/>
            <person name="Murphy C."/>
            <person name="Pearson M."/>
            <person name="Poon T.W."/>
            <person name="Priest M."/>
            <person name="Roberts A."/>
            <person name="Saif S."/>
            <person name="Shea T."/>
            <person name="Sisk P."/>
            <person name="Sykes S."/>
            <person name="Wortman J."/>
            <person name="Nusbaum C."/>
            <person name="Birren B."/>
        </authorList>
    </citation>
    <scope>NUCLEOTIDE SEQUENCE [LARGE SCALE GENOMIC DNA]</scope>
    <source>
        <strain evidence="5 6">3_1_6</strain>
    </source>
</reference>
<dbReference type="Pfam" id="PF00392">
    <property type="entry name" value="GntR"/>
    <property type="match status" value="1"/>
</dbReference>
<name>E5YAB2_BILW3</name>
<dbReference type="InterPro" id="IPR000524">
    <property type="entry name" value="Tscrpt_reg_HTH_GntR"/>
</dbReference>
<reference evidence="5 6" key="1">
    <citation type="submission" date="2010-10" db="EMBL/GenBank/DDBJ databases">
        <authorList>
            <consortium name="The Broad Institute Genome Sequencing Platform"/>
            <person name="Ward D."/>
            <person name="Earl A."/>
            <person name="Feldgarden M."/>
            <person name="Young S.K."/>
            <person name="Gargeya S."/>
            <person name="Zeng Q."/>
            <person name="Alvarado L."/>
            <person name="Berlin A."/>
            <person name="Bochicchio J."/>
            <person name="Chapman S.B."/>
            <person name="Chen Z."/>
            <person name="Freedman E."/>
            <person name="Gellesch M."/>
            <person name="Goldberg J."/>
            <person name="Griggs A."/>
            <person name="Gujja S."/>
            <person name="Heilman E."/>
            <person name="Heiman D."/>
            <person name="Howarth C."/>
            <person name="Mehta T."/>
            <person name="Neiman D."/>
            <person name="Pearson M."/>
            <person name="Roberts A."/>
            <person name="Saif S."/>
            <person name="Shea T."/>
            <person name="Shenoy N."/>
            <person name="Sisk P."/>
            <person name="Stolte C."/>
            <person name="Sykes S."/>
            <person name="White J."/>
            <person name="Yandava C."/>
            <person name="Allen-Vercoe E."/>
            <person name="Sibley C."/>
            <person name="Ambrose C.E."/>
            <person name="Strauss J."/>
            <person name="Daigneault M."/>
            <person name="Haas B."/>
            <person name="Nusbaum C."/>
            <person name="Birren B."/>
        </authorList>
    </citation>
    <scope>NUCLEOTIDE SEQUENCE [LARGE SCALE GENOMIC DNA]</scope>
    <source>
        <strain evidence="5 6">3_1_6</strain>
    </source>
</reference>
<feature type="domain" description="HTH gntR-type" evidence="4">
    <location>
        <begin position="7"/>
        <end position="74"/>
    </location>
</feature>
<evidence type="ECO:0000256" key="2">
    <source>
        <dbReference type="ARBA" id="ARBA00023125"/>
    </source>
</evidence>
<dbReference type="GeneID" id="78084479"/>
<dbReference type="InterPro" id="IPR011711">
    <property type="entry name" value="GntR_C"/>
</dbReference>
<keyword evidence="2" id="KW-0238">DNA-binding</keyword>
<dbReference type="eggNOG" id="COG1802">
    <property type="taxonomic scope" value="Bacteria"/>
</dbReference>
<dbReference type="CDD" id="cd07377">
    <property type="entry name" value="WHTH_GntR"/>
    <property type="match status" value="1"/>
</dbReference>
<comment type="caution">
    <text evidence="5">The sequence shown here is derived from an EMBL/GenBank/DDBJ whole genome shotgun (WGS) entry which is preliminary data.</text>
</comment>
<organism evidence="5 6">
    <name type="scientific">Bilophila wadsworthia (strain 3_1_6)</name>
    <dbReference type="NCBI Taxonomy" id="563192"/>
    <lineage>
        <taxon>Bacteria</taxon>
        <taxon>Pseudomonadati</taxon>
        <taxon>Thermodesulfobacteriota</taxon>
        <taxon>Desulfovibrionia</taxon>
        <taxon>Desulfovibrionales</taxon>
        <taxon>Desulfovibrionaceae</taxon>
        <taxon>Bilophila</taxon>
    </lineage>
</organism>
<evidence type="ECO:0000259" key="4">
    <source>
        <dbReference type="PROSITE" id="PS50949"/>
    </source>
</evidence>
<dbReference type="Proteomes" id="UP000006034">
    <property type="component" value="Unassembled WGS sequence"/>
</dbReference>
<dbReference type="STRING" id="563192.HMPREF0179_03132"/>
<dbReference type="SMART" id="SM00345">
    <property type="entry name" value="HTH_GNTR"/>
    <property type="match status" value="1"/>
</dbReference>
<dbReference type="PANTHER" id="PTHR43537:SF5">
    <property type="entry name" value="UXU OPERON TRANSCRIPTIONAL REGULATOR"/>
    <property type="match status" value="1"/>
</dbReference>
<dbReference type="Gene3D" id="1.10.10.10">
    <property type="entry name" value="Winged helix-like DNA-binding domain superfamily/Winged helix DNA-binding domain"/>
    <property type="match status" value="1"/>
</dbReference>
<dbReference type="InterPro" id="IPR008920">
    <property type="entry name" value="TF_FadR/GntR_C"/>
</dbReference>
<protein>
    <recommendedName>
        <fullName evidence="4">HTH gntR-type domain-containing protein</fullName>
    </recommendedName>
</protein>
<dbReference type="SUPFAM" id="SSF46785">
    <property type="entry name" value="Winged helix' DNA-binding domain"/>
    <property type="match status" value="1"/>
</dbReference>
<proteinExistence type="predicted"/>
<evidence type="ECO:0000313" key="5">
    <source>
        <dbReference type="EMBL" id="EFV43113.2"/>
    </source>
</evidence>
<keyword evidence="1" id="KW-0805">Transcription regulation</keyword>
<keyword evidence="6" id="KW-1185">Reference proteome</keyword>
<dbReference type="PRINTS" id="PR00035">
    <property type="entry name" value="HTHGNTR"/>
</dbReference>
<dbReference type="GO" id="GO:0003700">
    <property type="term" value="F:DNA-binding transcription factor activity"/>
    <property type="evidence" value="ECO:0007669"/>
    <property type="project" value="InterPro"/>
</dbReference>
<dbReference type="EMBL" id="ADCP02000001">
    <property type="protein sequence ID" value="EFV43113.2"/>
    <property type="molecule type" value="Genomic_DNA"/>
</dbReference>
<dbReference type="AlphaFoldDB" id="E5YAB2"/>
<dbReference type="PROSITE" id="PS50949">
    <property type="entry name" value="HTH_GNTR"/>
    <property type="match status" value="1"/>
</dbReference>
<keyword evidence="3" id="KW-0804">Transcription</keyword>
<dbReference type="InterPro" id="IPR036390">
    <property type="entry name" value="WH_DNA-bd_sf"/>
</dbReference>
<accession>E5YAB2</accession>
<dbReference type="Pfam" id="PF07729">
    <property type="entry name" value="FCD"/>
    <property type="match status" value="1"/>
</dbReference>